<accession>A0A3N2E0P8</accession>
<dbReference type="RefSeq" id="WP_123711558.1">
    <property type="nucleotide sequence ID" value="NZ_RKHR01000003.1"/>
</dbReference>
<comment type="caution">
    <text evidence="1">The sequence shown here is derived from an EMBL/GenBank/DDBJ whole genome shotgun (WGS) entry which is preliminary data.</text>
</comment>
<gene>
    <name evidence="1" type="ORF">EDC56_1212</name>
</gene>
<sequence>MNKANIKRYAQRLTSPTFKLAIRKRGAPNFDIIADWGIEERVLSIKLTQTSDPSEDRLLIVLDDKLGYKNKTLNFPELEDEIELELGYHYGLMRMGAYTVFSVKFKGSNNGRVLIIEAGQQRLQEGEHNTWKDNSLNDIAIKIAQKYNLTPRISNSNEKLQPRKDSDILQKGECDTLYLAQLAREYGMVYSATSSHLLFLPRDKSISASGLPLPEISLTSEEIIDWEYTDKTKDYEKVTAKYHSYAENVHKSVSKGVKGSKKELYLKELFANQDAAGCKALAMYREINREATQIEITAIGDARVQPESLLTVSTLRPNVDAKRWRVQTVEHSFDETGYHTKLSACLRDLS</sequence>
<reference evidence="1 2" key="1">
    <citation type="submission" date="2018-11" db="EMBL/GenBank/DDBJ databases">
        <title>Genomic Encyclopedia of Type Strains, Phase IV (KMG-IV): sequencing the most valuable type-strain genomes for metagenomic binning, comparative biology and taxonomic classification.</title>
        <authorList>
            <person name="Goeker M."/>
        </authorList>
    </citation>
    <scope>NUCLEOTIDE SEQUENCE [LARGE SCALE GENOMIC DNA]</scope>
    <source>
        <strain evidence="1 2">DSM 100316</strain>
    </source>
</reference>
<dbReference type="OrthoDB" id="4070623at2"/>
<dbReference type="Proteomes" id="UP000275394">
    <property type="component" value="Unassembled WGS sequence"/>
</dbReference>
<name>A0A3N2E0P8_9GAMM</name>
<evidence type="ECO:0000313" key="2">
    <source>
        <dbReference type="Proteomes" id="UP000275394"/>
    </source>
</evidence>
<dbReference type="AlphaFoldDB" id="A0A3N2E0P8"/>
<proteinExistence type="predicted"/>
<dbReference type="SUPFAM" id="SSF69279">
    <property type="entry name" value="Phage tail proteins"/>
    <property type="match status" value="1"/>
</dbReference>
<keyword evidence="2" id="KW-1185">Reference proteome</keyword>
<evidence type="ECO:0000313" key="1">
    <source>
        <dbReference type="EMBL" id="ROS05666.1"/>
    </source>
</evidence>
<protein>
    <submittedName>
        <fullName evidence="1">Phage protein D</fullName>
    </submittedName>
</protein>
<organism evidence="1 2">
    <name type="scientific">Sinobacterium caligoides</name>
    <dbReference type="NCBI Taxonomy" id="933926"/>
    <lineage>
        <taxon>Bacteria</taxon>
        <taxon>Pseudomonadati</taxon>
        <taxon>Pseudomonadota</taxon>
        <taxon>Gammaproteobacteria</taxon>
        <taxon>Cellvibrionales</taxon>
        <taxon>Spongiibacteraceae</taxon>
        <taxon>Sinobacterium</taxon>
    </lineage>
</organism>
<dbReference type="EMBL" id="RKHR01000003">
    <property type="protein sequence ID" value="ROS05666.1"/>
    <property type="molecule type" value="Genomic_DNA"/>
</dbReference>